<dbReference type="EMBL" id="SPKJ01000112">
    <property type="protein sequence ID" value="MYZ49995.1"/>
    <property type="molecule type" value="Genomic_DNA"/>
</dbReference>
<evidence type="ECO:0000313" key="3">
    <source>
        <dbReference type="EMBL" id="MYZ49995.1"/>
    </source>
</evidence>
<dbReference type="Gene3D" id="3.40.50.850">
    <property type="entry name" value="Isochorismatase-like"/>
    <property type="match status" value="1"/>
</dbReference>
<feature type="domain" description="Isochorismatase-like" evidence="2">
    <location>
        <begin position="16"/>
        <end position="193"/>
    </location>
</feature>
<dbReference type="Proteomes" id="UP000773614">
    <property type="component" value="Unassembled WGS sequence"/>
</dbReference>
<proteinExistence type="predicted"/>
<accession>A0A964T7Q0</accession>
<evidence type="ECO:0000256" key="1">
    <source>
        <dbReference type="ARBA" id="ARBA00022801"/>
    </source>
</evidence>
<dbReference type="CDD" id="cd00431">
    <property type="entry name" value="cysteine_hydrolases"/>
    <property type="match status" value="1"/>
</dbReference>
<dbReference type="SUPFAM" id="SSF52499">
    <property type="entry name" value="Isochorismatase-like hydrolases"/>
    <property type="match status" value="1"/>
</dbReference>
<sequence>MKEIDVLRWGPLGETTVHLCIDMQNLFADATPWHTPWMDRVLPVVARLAEAHAERTVFTRFIPPEDPEEMPGMWRAYYERWRDLTRRNIDPGLLEIVPALARLAPPARVLDKFRYSPFHGTDLAAFLLARKVDTLVVSGAETDVCVLAGVLDAVDHGFRVVIARDALCSGSDETHDALMTLYAHRFSEQIELADTATILANWR</sequence>
<protein>
    <submittedName>
        <fullName evidence="3">Cysteine hydrolase</fullName>
    </submittedName>
</protein>
<organism evidence="3 4">
    <name type="scientific">Propylenella binzhouense</name>
    <dbReference type="NCBI Taxonomy" id="2555902"/>
    <lineage>
        <taxon>Bacteria</taxon>
        <taxon>Pseudomonadati</taxon>
        <taxon>Pseudomonadota</taxon>
        <taxon>Alphaproteobacteria</taxon>
        <taxon>Hyphomicrobiales</taxon>
        <taxon>Propylenellaceae</taxon>
        <taxon>Propylenella</taxon>
    </lineage>
</organism>
<keyword evidence="4" id="KW-1185">Reference proteome</keyword>
<dbReference type="GO" id="GO:0016787">
    <property type="term" value="F:hydrolase activity"/>
    <property type="evidence" value="ECO:0007669"/>
    <property type="project" value="UniProtKB-KW"/>
</dbReference>
<keyword evidence="1 3" id="KW-0378">Hydrolase</keyword>
<name>A0A964T7Q0_9HYPH</name>
<dbReference type="OrthoDB" id="9811489at2"/>
<dbReference type="AlphaFoldDB" id="A0A964T7Q0"/>
<comment type="caution">
    <text evidence="3">The sequence shown here is derived from an EMBL/GenBank/DDBJ whole genome shotgun (WGS) entry which is preliminary data.</text>
</comment>
<dbReference type="RefSeq" id="WP_161142329.1">
    <property type="nucleotide sequence ID" value="NZ_SPKJ01000112.1"/>
</dbReference>
<dbReference type="InterPro" id="IPR050272">
    <property type="entry name" value="Isochorismatase-like_hydrls"/>
</dbReference>
<evidence type="ECO:0000313" key="4">
    <source>
        <dbReference type="Proteomes" id="UP000773614"/>
    </source>
</evidence>
<dbReference type="InterPro" id="IPR000868">
    <property type="entry name" value="Isochorismatase-like_dom"/>
</dbReference>
<dbReference type="PANTHER" id="PTHR43540">
    <property type="entry name" value="PEROXYUREIDOACRYLATE/UREIDOACRYLATE AMIDOHYDROLASE-RELATED"/>
    <property type="match status" value="1"/>
</dbReference>
<dbReference type="InterPro" id="IPR036380">
    <property type="entry name" value="Isochorismatase-like_sf"/>
</dbReference>
<dbReference type="PANTHER" id="PTHR43540:SF6">
    <property type="entry name" value="ISOCHORISMATASE-LIKE DOMAIN-CONTAINING PROTEIN"/>
    <property type="match status" value="1"/>
</dbReference>
<evidence type="ECO:0000259" key="2">
    <source>
        <dbReference type="Pfam" id="PF00857"/>
    </source>
</evidence>
<reference evidence="3" key="1">
    <citation type="submission" date="2019-03" db="EMBL/GenBank/DDBJ databases">
        <title>Afifella sp. nov., isolated from activated sludge.</title>
        <authorList>
            <person name="Li Q."/>
            <person name="Liu Y."/>
        </authorList>
    </citation>
    <scope>NUCLEOTIDE SEQUENCE</scope>
    <source>
        <strain evidence="3">L72</strain>
    </source>
</reference>
<dbReference type="Pfam" id="PF00857">
    <property type="entry name" value="Isochorismatase"/>
    <property type="match status" value="1"/>
</dbReference>
<gene>
    <name evidence="3" type="ORF">E4O86_20015</name>
</gene>